<keyword evidence="4" id="KW-0804">Transcription</keyword>
<evidence type="ECO:0000256" key="2">
    <source>
        <dbReference type="ARBA" id="ARBA00023015"/>
    </source>
</evidence>
<dbReference type="GO" id="GO:0045892">
    <property type="term" value="P:negative regulation of DNA-templated transcription"/>
    <property type="evidence" value="ECO:0007669"/>
    <property type="project" value="InterPro"/>
</dbReference>
<dbReference type="InterPro" id="IPR036390">
    <property type="entry name" value="WH_DNA-bd_sf"/>
</dbReference>
<dbReference type="PATRIC" id="fig|398512.5.peg.5125"/>
<name>A0A0L6JV54_9FIRM</name>
<evidence type="ECO:0000256" key="3">
    <source>
        <dbReference type="ARBA" id="ARBA00023125"/>
    </source>
</evidence>
<dbReference type="Pfam" id="PF03965">
    <property type="entry name" value="Penicillinase_R"/>
    <property type="match status" value="1"/>
</dbReference>
<dbReference type="InterPro" id="IPR005650">
    <property type="entry name" value="BlaI_family"/>
</dbReference>
<dbReference type="PIRSF" id="PIRSF019455">
    <property type="entry name" value="CopR_AtkY"/>
    <property type="match status" value="1"/>
</dbReference>
<dbReference type="RefSeq" id="WP_036935261.1">
    <property type="nucleotide sequence ID" value="NZ_JQKC01000001.1"/>
</dbReference>
<gene>
    <name evidence="5" type="ORF">Bccel_4888</name>
</gene>
<dbReference type="OrthoDB" id="9795583at2"/>
<evidence type="ECO:0000313" key="6">
    <source>
        <dbReference type="Proteomes" id="UP000036923"/>
    </source>
</evidence>
<proteinExistence type="inferred from homology"/>
<dbReference type="Proteomes" id="UP000036923">
    <property type="component" value="Unassembled WGS sequence"/>
</dbReference>
<evidence type="ECO:0000256" key="4">
    <source>
        <dbReference type="ARBA" id="ARBA00023163"/>
    </source>
</evidence>
<keyword evidence="3" id="KW-0238">DNA-binding</keyword>
<dbReference type="Gene3D" id="1.10.4040.10">
    <property type="entry name" value="Penicillinase repressor domain"/>
    <property type="match status" value="1"/>
</dbReference>
<dbReference type="SUPFAM" id="SSF46785">
    <property type="entry name" value="Winged helix' DNA-binding domain"/>
    <property type="match status" value="1"/>
</dbReference>
<comment type="caution">
    <text evidence="5">The sequence shown here is derived from an EMBL/GenBank/DDBJ whole genome shotgun (WGS) entry which is preliminary data.</text>
</comment>
<protein>
    <submittedName>
        <fullName evidence="5">Transcriptional repressor, CopY family</fullName>
    </submittedName>
</protein>
<dbReference type="STRING" id="398512.Bccel_4888"/>
<keyword evidence="6" id="KW-1185">Reference proteome</keyword>
<keyword evidence="2" id="KW-0805">Transcription regulation</keyword>
<comment type="similarity">
    <text evidence="1">Belongs to the BlaI transcriptional regulatory family.</text>
</comment>
<evidence type="ECO:0000256" key="1">
    <source>
        <dbReference type="ARBA" id="ARBA00011046"/>
    </source>
</evidence>
<dbReference type="EMBL" id="LGTC01000001">
    <property type="protein sequence ID" value="KNY29614.1"/>
    <property type="molecule type" value="Genomic_DNA"/>
</dbReference>
<sequence>MERIKIFDAEYKFMNIIWEHSPISSTELVKLANQELGWKKSTTYTVIRRLCERGVIKNENSIVYALINHEQVMHAETEEHLGKVYDGSLKLFFTAFLQKEKLSKDEVEELKKIIEQYGDKEE</sequence>
<dbReference type="GO" id="GO:0003677">
    <property type="term" value="F:DNA binding"/>
    <property type="evidence" value="ECO:0007669"/>
    <property type="project" value="UniProtKB-KW"/>
</dbReference>
<dbReference type="eggNOG" id="COG3682">
    <property type="taxonomic scope" value="Bacteria"/>
</dbReference>
<organism evidence="5 6">
    <name type="scientific">Pseudobacteroides cellulosolvens ATCC 35603 = DSM 2933</name>
    <dbReference type="NCBI Taxonomy" id="398512"/>
    <lineage>
        <taxon>Bacteria</taxon>
        <taxon>Bacillati</taxon>
        <taxon>Bacillota</taxon>
        <taxon>Clostridia</taxon>
        <taxon>Eubacteriales</taxon>
        <taxon>Oscillospiraceae</taxon>
        <taxon>Pseudobacteroides</taxon>
    </lineage>
</organism>
<dbReference type="AlphaFoldDB" id="A0A0L6JV54"/>
<reference evidence="6" key="1">
    <citation type="submission" date="2015-07" db="EMBL/GenBank/DDBJ databases">
        <title>Near-Complete Genome Sequence of the Cellulolytic Bacterium Bacteroides (Pseudobacteroides) cellulosolvens ATCC 35603.</title>
        <authorList>
            <person name="Dassa B."/>
            <person name="Utturkar S.M."/>
            <person name="Klingeman D.M."/>
            <person name="Hurt R.A."/>
            <person name="Keller M."/>
            <person name="Xu J."/>
            <person name="Reddy Y.H.K."/>
            <person name="Borovok I."/>
            <person name="Grinberg I.R."/>
            <person name="Lamed R."/>
            <person name="Zhivin O."/>
            <person name="Bayer E.A."/>
            <person name="Brown S.D."/>
        </authorList>
    </citation>
    <scope>NUCLEOTIDE SEQUENCE [LARGE SCALE GENOMIC DNA]</scope>
    <source>
        <strain evidence="6">DSM 2933</strain>
    </source>
</reference>
<dbReference type="InterPro" id="IPR036388">
    <property type="entry name" value="WH-like_DNA-bd_sf"/>
</dbReference>
<evidence type="ECO:0000313" key="5">
    <source>
        <dbReference type="EMBL" id="KNY29614.1"/>
    </source>
</evidence>
<accession>A0A0L6JV54</accession>
<dbReference type="Gene3D" id="1.10.10.10">
    <property type="entry name" value="Winged helix-like DNA-binding domain superfamily/Winged helix DNA-binding domain"/>
    <property type="match status" value="1"/>
</dbReference>